<organism evidence="5 6">
    <name type="scientific">Novosphingobium silvae</name>
    <dbReference type="NCBI Taxonomy" id="2692619"/>
    <lineage>
        <taxon>Bacteria</taxon>
        <taxon>Pseudomonadati</taxon>
        <taxon>Pseudomonadota</taxon>
        <taxon>Alphaproteobacteria</taxon>
        <taxon>Sphingomonadales</taxon>
        <taxon>Sphingomonadaceae</taxon>
        <taxon>Novosphingobium</taxon>
    </lineage>
</organism>
<dbReference type="RefSeq" id="WP_160984950.1">
    <property type="nucleotide sequence ID" value="NZ_WVTD01000003.1"/>
</dbReference>
<dbReference type="Proteomes" id="UP000465810">
    <property type="component" value="Unassembled WGS sequence"/>
</dbReference>
<dbReference type="Pfam" id="PF08797">
    <property type="entry name" value="HIRAN"/>
    <property type="match status" value="1"/>
</dbReference>
<feature type="domain" description="HIRAN" evidence="4">
    <location>
        <begin position="11"/>
        <end position="111"/>
    </location>
</feature>
<dbReference type="SMART" id="SM00910">
    <property type="entry name" value="HIRAN"/>
    <property type="match status" value="1"/>
</dbReference>
<proteinExistence type="predicted"/>
<keyword evidence="2" id="KW-0378">Hydrolase</keyword>
<name>A0A7X4K6I5_9SPHN</name>
<evidence type="ECO:0000259" key="4">
    <source>
        <dbReference type="SMART" id="SM00910"/>
    </source>
</evidence>
<dbReference type="GO" id="GO:0008270">
    <property type="term" value="F:zinc ion binding"/>
    <property type="evidence" value="ECO:0007669"/>
    <property type="project" value="InterPro"/>
</dbReference>
<dbReference type="Gene3D" id="3.30.70.2330">
    <property type="match status" value="1"/>
</dbReference>
<feature type="region of interest" description="Disordered" evidence="3">
    <location>
        <begin position="1"/>
        <end position="30"/>
    </location>
</feature>
<evidence type="ECO:0000256" key="2">
    <source>
        <dbReference type="ARBA" id="ARBA00022801"/>
    </source>
</evidence>
<dbReference type="EMBL" id="WVTD01000003">
    <property type="protein sequence ID" value="MYL97210.1"/>
    <property type="molecule type" value="Genomic_DNA"/>
</dbReference>
<dbReference type="AlphaFoldDB" id="A0A7X4K6I5"/>
<protein>
    <recommendedName>
        <fullName evidence="4">HIRAN domain-containing protein</fullName>
    </recommendedName>
</protein>
<sequence length="154" mass="16976">MGWNDFSLPAIGERHDNEDGTSRQEELARCRPGEDVRLVREPENPHDRMAVAVVSCRGTKVGYLKRDRAVWIGSKIDRGYDVRAIVQRVKGAHLEGATLGLVMRVNLDGEEPELLSNAQGSMGITARNGAPFHHLSSPRPGQGPFRALDVQGRL</sequence>
<evidence type="ECO:0000256" key="1">
    <source>
        <dbReference type="ARBA" id="ARBA00022723"/>
    </source>
</evidence>
<comment type="caution">
    <text evidence="5">The sequence shown here is derived from an EMBL/GenBank/DDBJ whole genome shotgun (WGS) entry which is preliminary data.</text>
</comment>
<gene>
    <name evidence="5" type="ORF">GR702_05420</name>
</gene>
<keyword evidence="6" id="KW-1185">Reference proteome</keyword>
<dbReference type="GO" id="GO:0016818">
    <property type="term" value="F:hydrolase activity, acting on acid anhydrides, in phosphorus-containing anhydrides"/>
    <property type="evidence" value="ECO:0007669"/>
    <property type="project" value="InterPro"/>
</dbReference>
<accession>A0A7X4K6I5</accession>
<feature type="compositionally biased region" description="Basic and acidic residues" evidence="3">
    <location>
        <begin position="12"/>
        <end position="30"/>
    </location>
</feature>
<dbReference type="InterPro" id="IPR014905">
    <property type="entry name" value="HIRAN"/>
</dbReference>
<evidence type="ECO:0000313" key="5">
    <source>
        <dbReference type="EMBL" id="MYL97210.1"/>
    </source>
</evidence>
<evidence type="ECO:0000256" key="3">
    <source>
        <dbReference type="SAM" id="MobiDB-lite"/>
    </source>
</evidence>
<evidence type="ECO:0000313" key="6">
    <source>
        <dbReference type="Proteomes" id="UP000465810"/>
    </source>
</evidence>
<reference evidence="5 6" key="1">
    <citation type="submission" date="2019-12" db="EMBL/GenBank/DDBJ databases">
        <authorList>
            <person name="Feng G."/>
            <person name="Zhu H."/>
        </authorList>
    </citation>
    <scope>NUCLEOTIDE SEQUENCE [LARGE SCALE GENOMIC DNA]</scope>
    <source>
        <strain evidence="5 6">FGD1</strain>
    </source>
</reference>
<keyword evidence="1" id="KW-0479">Metal-binding</keyword>
<dbReference type="GO" id="GO:0003676">
    <property type="term" value="F:nucleic acid binding"/>
    <property type="evidence" value="ECO:0007669"/>
    <property type="project" value="InterPro"/>
</dbReference>
<feature type="region of interest" description="Disordered" evidence="3">
    <location>
        <begin position="135"/>
        <end position="154"/>
    </location>
</feature>